<protein>
    <submittedName>
        <fullName evidence="1">Uncharacterized protein</fullName>
    </submittedName>
</protein>
<keyword evidence="2" id="KW-1185">Reference proteome</keyword>
<organism evidence="1 2">
    <name type="scientific">Streptomyces nigrescens</name>
    <dbReference type="NCBI Taxonomy" id="1920"/>
    <lineage>
        <taxon>Bacteria</taxon>
        <taxon>Bacillati</taxon>
        <taxon>Actinomycetota</taxon>
        <taxon>Actinomycetes</taxon>
        <taxon>Kitasatosporales</taxon>
        <taxon>Streptomycetaceae</taxon>
        <taxon>Streptomyces</taxon>
    </lineage>
</organism>
<reference evidence="1" key="1">
    <citation type="submission" date="2022-06" db="EMBL/GenBank/DDBJ databases">
        <title>Complete genome sequence of Streptomyces nigrescens HEK616.</title>
        <authorList>
            <person name="Asamizu S."/>
            <person name="Onaka H."/>
        </authorList>
    </citation>
    <scope>NUCLEOTIDE SEQUENCE</scope>
    <source>
        <strain evidence="1">HEK616</strain>
    </source>
</reference>
<name>A0ABM7ZWE5_STRNI</name>
<proteinExistence type="predicted"/>
<evidence type="ECO:0000313" key="2">
    <source>
        <dbReference type="Proteomes" id="UP001059597"/>
    </source>
</evidence>
<accession>A0ABM7ZWE5</accession>
<evidence type="ECO:0000313" key="1">
    <source>
        <dbReference type="EMBL" id="BDM70551.1"/>
    </source>
</evidence>
<dbReference type="RefSeq" id="WP_261954277.1">
    <property type="nucleotide sequence ID" value="NZ_AP026073.1"/>
</dbReference>
<dbReference type="Proteomes" id="UP001059597">
    <property type="component" value="Chromosome"/>
</dbReference>
<dbReference type="EMBL" id="AP026073">
    <property type="protein sequence ID" value="BDM70551.1"/>
    <property type="molecule type" value="Genomic_DNA"/>
</dbReference>
<sequence length="63" mass="7273">MKYRITFESGVTGVVGDFEQRHFLRQAVRRQYERTRVRGGWVVTLPGGSLVAVVRESFRGSWT</sequence>
<gene>
    <name evidence="1" type="ORF">HEK616_40380</name>
</gene>